<reference evidence="2 3" key="1">
    <citation type="submission" date="2019-09" db="EMBL/GenBank/DDBJ databases">
        <authorList>
            <person name="Valk L.C."/>
        </authorList>
    </citation>
    <scope>NUCLEOTIDE SEQUENCE [LARGE SCALE GENOMIC DNA]</scope>
    <source>
        <strain evidence="2">GalUA</strain>
    </source>
</reference>
<dbReference type="PROSITE" id="PS51186">
    <property type="entry name" value="GNAT"/>
    <property type="match status" value="1"/>
</dbReference>
<dbReference type="OrthoDB" id="9798081at2"/>
<organism evidence="2 3">
    <name type="scientific">Candidatus Galacturonatibacter soehngenii</name>
    <dbReference type="NCBI Taxonomy" id="2307010"/>
    <lineage>
        <taxon>Bacteria</taxon>
        <taxon>Bacillati</taxon>
        <taxon>Bacillota</taxon>
        <taxon>Clostridia</taxon>
        <taxon>Lachnospirales</taxon>
        <taxon>Lachnospiraceae</taxon>
        <taxon>Candidatus Galacturonatibacter</taxon>
    </lineage>
</organism>
<dbReference type="PANTHER" id="PTHR43792">
    <property type="entry name" value="GNAT FAMILY, PUTATIVE (AFU_ORTHOLOGUE AFUA_3G00765)-RELATED-RELATED"/>
    <property type="match status" value="1"/>
</dbReference>
<accession>A0A7V7UBS6</accession>
<reference evidence="2 3" key="2">
    <citation type="submission" date="2020-02" db="EMBL/GenBank/DDBJ databases">
        <title>Candidatus Galacturonibacter soehngenii shows hetero-acetogenic catabolism of galacturonic acid but lacks a canonical carbon monoxide dehydrogenase/acetyl-CoA synthase complex.</title>
        <authorList>
            <person name="Diender M."/>
            <person name="Stouten G.R."/>
            <person name="Petersen J.F."/>
            <person name="Nielsen P.H."/>
            <person name="Dueholm M.S."/>
            <person name="Pronk J.T."/>
            <person name="Van Loosdrecht M.C.M."/>
        </authorList>
    </citation>
    <scope>NUCLEOTIDE SEQUENCE [LARGE SCALE GENOMIC DNA]</scope>
    <source>
        <strain evidence="2">GalUA</strain>
    </source>
</reference>
<dbReference type="Proteomes" id="UP000461768">
    <property type="component" value="Unassembled WGS sequence"/>
</dbReference>
<comment type="caution">
    <text evidence="2">The sequence shown here is derived from an EMBL/GenBank/DDBJ whole genome shotgun (WGS) entry which is preliminary data.</text>
</comment>
<dbReference type="Pfam" id="PF13302">
    <property type="entry name" value="Acetyltransf_3"/>
    <property type="match status" value="1"/>
</dbReference>
<keyword evidence="3" id="KW-1185">Reference proteome</keyword>
<proteinExistence type="predicted"/>
<dbReference type="InterPro" id="IPR016181">
    <property type="entry name" value="Acyl_CoA_acyltransferase"/>
</dbReference>
<dbReference type="SUPFAM" id="SSF55729">
    <property type="entry name" value="Acyl-CoA N-acyltransferases (Nat)"/>
    <property type="match status" value="1"/>
</dbReference>
<dbReference type="InterPro" id="IPR000182">
    <property type="entry name" value="GNAT_dom"/>
</dbReference>
<gene>
    <name evidence="2" type="ORF">F7O84_12120</name>
</gene>
<feature type="domain" description="N-acetyltransferase" evidence="1">
    <location>
        <begin position="132"/>
        <end position="292"/>
    </location>
</feature>
<protein>
    <submittedName>
        <fullName evidence="2">GNAT family N-acetyltransferase</fullName>
    </submittedName>
</protein>
<evidence type="ECO:0000259" key="1">
    <source>
        <dbReference type="PROSITE" id="PS51186"/>
    </source>
</evidence>
<dbReference type="GO" id="GO:0016747">
    <property type="term" value="F:acyltransferase activity, transferring groups other than amino-acyl groups"/>
    <property type="evidence" value="ECO:0007669"/>
    <property type="project" value="InterPro"/>
</dbReference>
<evidence type="ECO:0000313" key="3">
    <source>
        <dbReference type="Proteomes" id="UP000461768"/>
    </source>
</evidence>
<name>A0A7V7UBS6_9FIRM</name>
<keyword evidence="2" id="KW-0808">Transferase</keyword>
<evidence type="ECO:0000313" key="2">
    <source>
        <dbReference type="EMBL" id="KAB1438290.1"/>
    </source>
</evidence>
<dbReference type="EMBL" id="WAGX01000005">
    <property type="protein sequence ID" value="KAB1438290.1"/>
    <property type="molecule type" value="Genomic_DNA"/>
</dbReference>
<dbReference type="Gene3D" id="3.40.630.30">
    <property type="match status" value="1"/>
</dbReference>
<dbReference type="PANTHER" id="PTHR43792:SF1">
    <property type="entry name" value="N-ACETYLTRANSFERASE DOMAIN-CONTAINING PROTEIN"/>
    <property type="match status" value="1"/>
</dbReference>
<dbReference type="AlphaFoldDB" id="A0A7V7UBS6"/>
<sequence length="292" mass="34691">MLKTVFFNLHQIELKNQQTYHWLEGFEGLLNDLKRNSINLFSIDKNLENECRQLHTKKEECIVVTDNESMVKECFHLQIPCIAYENSRVNKQDLFRANMLVEGFMEVNYRFVLEVYQRFYQIPIVIATTNRLLIREMKLQDLDELYALYEDASMTRFLEPLYEKEEEIEFTKAYIKNMYGFYGYGLWSILDKRTGKLVGRAGLSNREVDGEIQIELGYMIGVAYQRKGLAFEACQEILKFAVEKLECLFVNCFIHPDNVASIQLVKKLGFVYRQEVEIANEKLSWYRWTYEE</sequence>
<dbReference type="InterPro" id="IPR051531">
    <property type="entry name" value="N-acetyltransferase"/>
</dbReference>
<dbReference type="RefSeq" id="WP_151145475.1">
    <property type="nucleotide sequence ID" value="NZ_WAGX01000005.1"/>
</dbReference>